<organism evidence="1">
    <name type="scientific">marine metagenome</name>
    <dbReference type="NCBI Taxonomy" id="408172"/>
    <lineage>
        <taxon>unclassified sequences</taxon>
        <taxon>metagenomes</taxon>
        <taxon>ecological metagenomes</taxon>
    </lineage>
</organism>
<gene>
    <name evidence="1" type="ORF">METZ01_LOCUS469361</name>
</gene>
<dbReference type="EMBL" id="UINC01198521">
    <property type="protein sequence ID" value="SVE16507.1"/>
    <property type="molecule type" value="Genomic_DNA"/>
</dbReference>
<reference evidence="1" key="1">
    <citation type="submission" date="2018-05" db="EMBL/GenBank/DDBJ databases">
        <authorList>
            <person name="Lanie J.A."/>
            <person name="Ng W.-L."/>
            <person name="Kazmierczak K.M."/>
            <person name="Andrzejewski T.M."/>
            <person name="Davidsen T.M."/>
            <person name="Wayne K.J."/>
            <person name="Tettelin H."/>
            <person name="Glass J.I."/>
            <person name="Rusch D."/>
            <person name="Podicherti R."/>
            <person name="Tsui H.-C.T."/>
            <person name="Winkler M.E."/>
        </authorList>
    </citation>
    <scope>NUCLEOTIDE SEQUENCE</scope>
</reference>
<evidence type="ECO:0000313" key="1">
    <source>
        <dbReference type="EMBL" id="SVE16507.1"/>
    </source>
</evidence>
<accession>A0A383B8Q5</accession>
<name>A0A383B8Q5_9ZZZZ</name>
<protein>
    <submittedName>
        <fullName evidence="1">Uncharacterized protein</fullName>
    </submittedName>
</protein>
<proteinExistence type="predicted"/>
<sequence>MFILNHLSERGSNFTAPKKDNFNLNMSIGIKFEPIVLSCISA</sequence>
<dbReference type="AlphaFoldDB" id="A0A383B8Q5"/>